<evidence type="ECO:0000313" key="1">
    <source>
        <dbReference type="EnsemblPlants" id="AVESA.00010b.r2.2AG0197120.1.CDS"/>
    </source>
</evidence>
<sequence>MSTIRRGVFSPPEAQPDQERHTRDAWRRIGNQHSLQATVKELGTKVQDFDERLLNLHHCEYKIGAMELTRLVKKGMDDEALRQSYSFTSSFRHPAAVIVENYLGKGSIIMSMVDGSFHKWLKSRPASDLFTNGSMRPLLRNMIIDLAEVIQAVHGQNMHIVNLSIKDLYVKILSDGTPRLQVLITNARKASAPLKARAWDDVKATVQGCFSELEFKPNEVTRSFCSSISSKPSFLKKFPDQWDSSMKSRFLMETCAYKVLSSSINQSKLMWPEKDGNYEPLVLILIELGKEHAKYEFAFPNDYVRLCRNTKKHFLSLPPDIRSELGGTPDGFLLKMEEWTPNIWDILYKAIEQK</sequence>
<proteinExistence type="predicted"/>
<dbReference type="EnsemblPlants" id="AVESA.00010b.r2.2AG0197120.1">
    <property type="protein sequence ID" value="AVESA.00010b.r2.2AG0197120.1.CDS"/>
    <property type="gene ID" value="AVESA.00010b.r2.2AG0197120"/>
</dbReference>
<reference evidence="1" key="2">
    <citation type="submission" date="2025-09" db="UniProtKB">
        <authorList>
            <consortium name="EnsemblPlants"/>
        </authorList>
    </citation>
    <scope>IDENTIFICATION</scope>
</reference>
<name>A0ACD5U728_AVESA</name>
<organism evidence="1 2">
    <name type="scientific">Avena sativa</name>
    <name type="common">Oat</name>
    <dbReference type="NCBI Taxonomy" id="4498"/>
    <lineage>
        <taxon>Eukaryota</taxon>
        <taxon>Viridiplantae</taxon>
        <taxon>Streptophyta</taxon>
        <taxon>Embryophyta</taxon>
        <taxon>Tracheophyta</taxon>
        <taxon>Spermatophyta</taxon>
        <taxon>Magnoliopsida</taxon>
        <taxon>Liliopsida</taxon>
        <taxon>Poales</taxon>
        <taxon>Poaceae</taxon>
        <taxon>BOP clade</taxon>
        <taxon>Pooideae</taxon>
        <taxon>Poodae</taxon>
        <taxon>Poeae</taxon>
        <taxon>Poeae Chloroplast Group 1 (Aveneae type)</taxon>
        <taxon>Aveninae</taxon>
        <taxon>Avena</taxon>
    </lineage>
</organism>
<dbReference type="Proteomes" id="UP001732700">
    <property type="component" value="Chromosome 2A"/>
</dbReference>
<protein>
    <submittedName>
        <fullName evidence="1">Uncharacterized protein</fullName>
    </submittedName>
</protein>
<accession>A0ACD5U728</accession>
<evidence type="ECO:0000313" key="2">
    <source>
        <dbReference type="Proteomes" id="UP001732700"/>
    </source>
</evidence>
<reference evidence="1" key="1">
    <citation type="submission" date="2021-05" db="EMBL/GenBank/DDBJ databases">
        <authorList>
            <person name="Scholz U."/>
            <person name="Mascher M."/>
            <person name="Fiebig A."/>
        </authorList>
    </citation>
    <scope>NUCLEOTIDE SEQUENCE [LARGE SCALE GENOMIC DNA]</scope>
</reference>
<keyword evidence="2" id="KW-1185">Reference proteome</keyword>